<evidence type="ECO:0000313" key="11">
    <source>
        <dbReference type="Proteomes" id="UP000093000"/>
    </source>
</evidence>
<dbReference type="InterPro" id="IPR037700">
    <property type="entry name" value="NUP88/NUP82"/>
</dbReference>
<dbReference type="PANTHER" id="PTHR13257:SF0">
    <property type="entry name" value="NUCLEAR PORE COMPLEX PROTEIN NUP88"/>
    <property type="match status" value="1"/>
</dbReference>
<dbReference type="AlphaFoldDB" id="A0A1C7NHK2"/>
<keyword evidence="11" id="KW-1185">Reference proteome</keyword>
<evidence type="ECO:0000313" key="10">
    <source>
        <dbReference type="EMBL" id="OBZ88612.1"/>
    </source>
</evidence>
<keyword evidence="6" id="KW-0906">Nuclear pore complex</keyword>
<dbReference type="InterPro" id="IPR036322">
    <property type="entry name" value="WD40_repeat_dom_sf"/>
</dbReference>
<keyword evidence="4" id="KW-0653">Protein transport</keyword>
<keyword evidence="3" id="KW-0509">mRNA transport</keyword>
<comment type="subcellular location">
    <subcellularLocation>
        <location evidence="1">Nucleus</location>
        <location evidence="1">Nuclear pore complex</location>
    </subcellularLocation>
</comment>
<comment type="caution">
    <text evidence="10">The sequence shown here is derived from an EMBL/GenBank/DDBJ whole genome shotgun (WGS) entry which is preliminary data.</text>
</comment>
<keyword evidence="5" id="KW-0811">Translocation</keyword>
<organism evidence="10 11">
    <name type="scientific">Choanephora cucurbitarum</name>
    <dbReference type="NCBI Taxonomy" id="101091"/>
    <lineage>
        <taxon>Eukaryota</taxon>
        <taxon>Fungi</taxon>
        <taxon>Fungi incertae sedis</taxon>
        <taxon>Mucoromycota</taxon>
        <taxon>Mucoromycotina</taxon>
        <taxon>Mucoromycetes</taxon>
        <taxon>Mucorales</taxon>
        <taxon>Mucorineae</taxon>
        <taxon>Choanephoraceae</taxon>
        <taxon>Choanephoroideae</taxon>
        <taxon>Choanephora</taxon>
    </lineage>
</organism>
<dbReference type="GO" id="GO:0006406">
    <property type="term" value="P:mRNA export from nucleus"/>
    <property type="evidence" value="ECO:0007669"/>
    <property type="project" value="TreeGrafter"/>
</dbReference>
<dbReference type="GO" id="GO:0000055">
    <property type="term" value="P:ribosomal large subunit export from nucleus"/>
    <property type="evidence" value="ECO:0007669"/>
    <property type="project" value="InterPro"/>
</dbReference>
<evidence type="ECO:0000256" key="6">
    <source>
        <dbReference type="ARBA" id="ARBA00023132"/>
    </source>
</evidence>
<gene>
    <name evidence="10" type="primary">nup82</name>
    <name evidence="10" type="ORF">A0J61_03327</name>
</gene>
<evidence type="ECO:0000256" key="2">
    <source>
        <dbReference type="ARBA" id="ARBA00022448"/>
    </source>
</evidence>
<dbReference type="GO" id="GO:0005643">
    <property type="term" value="C:nuclear pore"/>
    <property type="evidence" value="ECO:0007669"/>
    <property type="project" value="UniProtKB-SubCell"/>
</dbReference>
<proteinExistence type="predicted"/>
<dbReference type="GO" id="GO:0017056">
    <property type="term" value="F:structural constituent of nuclear pore"/>
    <property type="evidence" value="ECO:0007669"/>
    <property type="project" value="InterPro"/>
</dbReference>
<keyword evidence="2" id="KW-0813">Transport</keyword>
<evidence type="ECO:0000256" key="5">
    <source>
        <dbReference type="ARBA" id="ARBA00023010"/>
    </source>
</evidence>
<dbReference type="SUPFAM" id="SSF101908">
    <property type="entry name" value="Putative isomerase YbhE"/>
    <property type="match status" value="1"/>
</dbReference>
<keyword evidence="7" id="KW-0539">Nucleus</keyword>
<dbReference type="PANTHER" id="PTHR13257">
    <property type="entry name" value="NUCLEOPORIN NUP84-RELATED"/>
    <property type="match status" value="1"/>
</dbReference>
<feature type="coiled-coil region" evidence="8">
    <location>
        <begin position="714"/>
        <end position="741"/>
    </location>
</feature>
<dbReference type="Pfam" id="PF10168">
    <property type="entry name" value="Nup88"/>
    <property type="match status" value="2"/>
</dbReference>
<sequence length="846" mass="96042">MTVWSDTWLEHLVIHPIFSLTEAEKQYSLRLKNKQTRQQNDVVDFVLQHHTRVLTLRDNDLLLAVGSQIRALNLVAFKDAWLEASNTASEQGVELPDSWIHTVPYKTLITPDIDFTIHSLTPNNNGRLLAVTGENRLVVVCLPRQGFSNLSDQVAVKKVDCRTLSVGTQYYDRSKNAVVQVEWHPLSATRTHLVVLGDDSILRIFDVSVDISEPEQSFDLSPAIQKPKDQPKIGFSLDDDDNTDEDAVAFTLGNASTATSGWESFTIFYTLRSGHIYALCPVIPYRSVICRSHLDNLSCISDAKYEQAKSSSESDHKLLSHLFKLQNLWVNALFQSAKIARHATAQNSTKADNDMLTVTSSKNHSLHSVQRQGPFMISHTNILADGIEPSDILYINADTVHILALAFNNGLVHNYILGSEIDAQWQLPTSPNGKEWERELAKLLLDTEFLPKASLYETVQLRSQEINQLQSVRLLSDPMCQDIYFAYHATGVHAVVMSDWLDRLKQLSSFYEDGQDTEAKQGLASWLKQKKSSEVRLLVNSAPFQNSFVPVVGLTLITDMYLSYSLLTLTADYRLITQNLNIRREVIESEEVQNAVKAQLKSLADEDQDDKEHKDTSGGYQPALPLPAFQPPTQLDTLPKQPKIVIPSEMSGSKEIVINEDTLRFFAKSTEQIRRQARDLKKAASKVDTRLTVQQKEFERQVKTLRELYYKLQKINSEEAKAAQQQRLKEITKQHTQLRLRIDKQLRTLMKVYQPDLSNQEKEWITKLEELSKKISGDSGYLARIQSLQTQLEQLEIQKTKTYKSKSSNMNSAQLEGILRTLKQQQSTIEQVNARLKNLDIKMPVN</sequence>
<keyword evidence="8" id="KW-0175">Coiled coil</keyword>
<name>A0A1C7NHK2_9FUNG</name>
<dbReference type="SUPFAM" id="SSF50978">
    <property type="entry name" value="WD40 repeat-like"/>
    <property type="match status" value="1"/>
</dbReference>
<protein>
    <submittedName>
        <fullName evidence="10">Nucleoporin nup82</fullName>
    </submittedName>
</protein>
<dbReference type="OrthoDB" id="341482at2759"/>
<evidence type="ECO:0000256" key="9">
    <source>
        <dbReference type="SAM" id="MobiDB-lite"/>
    </source>
</evidence>
<dbReference type="STRING" id="101091.A0A1C7NHK2"/>
<dbReference type="InterPro" id="IPR019321">
    <property type="entry name" value="Nucleoporin_Nup88"/>
</dbReference>
<feature type="coiled-coil region" evidence="8">
    <location>
        <begin position="785"/>
        <end position="842"/>
    </location>
</feature>
<evidence type="ECO:0000256" key="4">
    <source>
        <dbReference type="ARBA" id="ARBA00022927"/>
    </source>
</evidence>
<dbReference type="Proteomes" id="UP000093000">
    <property type="component" value="Unassembled WGS sequence"/>
</dbReference>
<accession>A0A1C7NHK2</accession>
<evidence type="ECO:0000256" key="3">
    <source>
        <dbReference type="ARBA" id="ARBA00022816"/>
    </source>
</evidence>
<dbReference type="InParanoid" id="A0A1C7NHK2"/>
<evidence type="ECO:0000256" key="1">
    <source>
        <dbReference type="ARBA" id="ARBA00004567"/>
    </source>
</evidence>
<reference evidence="10 11" key="1">
    <citation type="submission" date="2016-03" db="EMBL/GenBank/DDBJ databases">
        <title>Choanephora cucurbitarum.</title>
        <authorList>
            <person name="Min B."/>
            <person name="Park H."/>
            <person name="Park J.-H."/>
            <person name="Shin H.-D."/>
            <person name="Choi I.-G."/>
        </authorList>
    </citation>
    <scope>NUCLEOTIDE SEQUENCE [LARGE SCALE GENOMIC DNA]</scope>
    <source>
        <strain evidence="10 11">KUS-F28377</strain>
    </source>
</reference>
<dbReference type="FunCoup" id="A0A1C7NHK2">
    <property type="interactions" value="23"/>
</dbReference>
<dbReference type="EMBL" id="LUGH01000141">
    <property type="protein sequence ID" value="OBZ88612.1"/>
    <property type="molecule type" value="Genomic_DNA"/>
</dbReference>
<dbReference type="GO" id="GO:0000056">
    <property type="term" value="P:ribosomal small subunit export from nucleus"/>
    <property type="evidence" value="ECO:0007669"/>
    <property type="project" value="InterPro"/>
</dbReference>
<evidence type="ECO:0000256" key="8">
    <source>
        <dbReference type="SAM" id="Coils"/>
    </source>
</evidence>
<evidence type="ECO:0000256" key="7">
    <source>
        <dbReference type="ARBA" id="ARBA00023242"/>
    </source>
</evidence>
<dbReference type="GO" id="GO:0006606">
    <property type="term" value="P:protein import into nucleus"/>
    <property type="evidence" value="ECO:0007669"/>
    <property type="project" value="TreeGrafter"/>
</dbReference>
<feature type="region of interest" description="Disordered" evidence="9">
    <location>
        <begin position="602"/>
        <end position="633"/>
    </location>
</feature>